<name>M1MI51_9CLOT</name>
<dbReference type="Pfam" id="PF01473">
    <property type="entry name" value="Choline_bind_1"/>
    <property type="match status" value="1"/>
</dbReference>
<evidence type="ECO:0000256" key="6">
    <source>
        <dbReference type="RuleBase" id="RU361176"/>
    </source>
</evidence>
<evidence type="ECO:0000256" key="3">
    <source>
        <dbReference type="ARBA" id="ARBA00022801"/>
    </source>
</evidence>
<dbReference type="KEGG" id="csr:Cspa_c07940"/>
<dbReference type="OrthoDB" id="1935808at2"/>
<evidence type="ECO:0000256" key="5">
    <source>
        <dbReference type="PROSITE-ProRule" id="PRU00591"/>
    </source>
</evidence>
<evidence type="ECO:0000256" key="1">
    <source>
        <dbReference type="ARBA" id="ARBA00010646"/>
    </source>
</evidence>
<comment type="similarity">
    <text evidence="1 6">Belongs to the glycosyl hydrolase 25 family.</text>
</comment>
<evidence type="ECO:0000313" key="7">
    <source>
        <dbReference type="EMBL" id="AGF54571.1"/>
    </source>
</evidence>
<dbReference type="EC" id="3.2.1.17" evidence="6"/>
<gene>
    <name evidence="7" type="primary">lyc</name>
    <name evidence="7" type="ORF">Cspa_c07940</name>
</gene>
<dbReference type="GO" id="GO:0016052">
    <property type="term" value="P:carbohydrate catabolic process"/>
    <property type="evidence" value="ECO:0007669"/>
    <property type="project" value="TreeGrafter"/>
</dbReference>
<dbReference type="GO" id="GO:0009253">
    <property type="term" value="P:peptidoglycan catabolic process"/>
    <property type="evidence" value="ECO:0007669"/>
    <property type="project" value="InterPro"/>
</dbReference>
<dbReference type="eggNOG" id="COG5263">
    <property type="taxonomic scope" value="Bacteria"/>
</dbReference>
<dbReference type="Gene3D" id="3.20.20.80">
    <property type="entry name" value="Glycosidases"/>
    <property type="match status" value="1"/>
</dbReference>
<dbReference type="PROSITE" id="PS00953">
    <property type="entry name" value="GLYCOSYL_HYDROL_F25_1"/>
    <property type="match status" value="1"/>
</dbReference>
<dbReference type="SUPFAM" id="SSF69360">
    <property type="entry name" value="Cell wall binding repeat"/>
    <property type="match status" value="1"/>
</dbReference>
<evidence type="ECO:0000313" key="8">
    <source>
        <dbReference type="Proteomes" id="UP000011728"/>
    </source>
</evidence>
<dbReference type="Pfam" id="PF01183">
    <property type="entry name" value="Glyco_hydro_25"/>
    <property type="match status" value="1"/>
</dbReference>
<organism evidence="7 8">
    <name type="scientific">Clostridium saccharoperbutylacetonicum N1-4(HMT)</name>
    <dbReference type="NCBI Taxonomy" id="931276"/>
    <lineage>
        <taxon>Bacteria</taxon>
        <taxon>Bacillati</taxon>
        <taxon>Bacillota</taxon>
        <taxon>Clostridia</taxon>
        <taxon>Eubacteriales</taxon>
        <taxon>Clostridiaceae</taxon>
        <taxon>Clostridium</taxon>
    </lineage>
</organism>
<protein>
    <recommendedName>
        <fullName evidence="6">Lysozyme</fullName>
        <ecNumber evidence="6">3.2.1.17</ecNumber>
    </recommendedName>
</protein>
<reference evidence="7 8" key="1">
    <citation type="submission" date="2013-02" db="EMBL/GenBank/DDBJ databases">
        <title>Genome sequence of Clostridium saccharoperbutylacetonicum N1-4(HMT).</title>
        <authorList>
            <person name="Poehlein A."/>
            <person name="Daniel R."/>
        </authorList>
    </citation>
    <scope>NUCLEOTIDE SEQUENCE [LARGE SCALE GENOMIC DNA]</scope>
    <source>
        <strain evidence="8">N1-4(HMT)</strain>
    </source>
</reference>
<evidence type="ECO:0000256" key="2">
    <source>
        <dbReference type="ARBA" id="ARBA00022737"/>
    </source>
</evidence>
<dbReference type="SMART" id="SM00641">
    <property type="entry name" value="Glyco_25"/>
    <property type="match status" value="1"/>
</dbReference>
<dbReference type="PATRIC" id="fig|931276.5.peg.748"/>
<feature type="repeat" description="Cell wall-binding" evidence="5">
    <location>
        <begin position="284"/>
        <end position="303"/>
    </location>
</feature>
<dbReference type="AlphaFoldDB" id="M1MI51"/>
<dbReference type="PANTHER" id="PTHR34135">
    <property type="entry name" value="LYSOZYME"/>
    <property type="match status" value="1"/>
</dbReference>
<keyword evidence="2" id="KW-0677">Repeat</keyword>
<dbReference type="InterPro" id="IPR017853">
    <property type="entry name" value="GH"/>
</dbReference>
<dbReference type="Gene3D" id="2.10.270.10">
    <property type="entry name" value="Cholin Binding"/>
    <property type="match status" value="1"/>
</dbReference>
<proteinExistence type="inferred from homology"/>
<dbReference type="PROSITE" id="PS51904">
    <property type="entry name" value="GLYCOSYL_HYDROL_F25_2"/>
    <property type="match status" value="1"/>
</dbReference>
<dbReference type="RefSeq" id="WP_015390897.1">
    <property type="nucleotide sequence ID" value="NC_020291.1"/>
</dbReference>
<dbReference type="STRING" id="36745.CLSAP_08330"/>
<dbReference type="InterPro" id="IPR002053">
    <property type="entry name" value="Glyco_hydro_25"/>
</dbReference>
<comment type="catalytic activity">
    <reaction evidence="6">
        <text>Hydrolysis of (1-&gt;4)-beta-linkages between N-acetylmuramic acid and N-acetyl-D-glucosamine residues in a peptidoglycan and between N-acetyl-D-glucosamine residues in chitodextrins.</text>
        <dbReference type="EC" id="3.2.1.17"/>
    </reaction>
</comment>
<dbReference type="PANTHER" id="PTHR34135:SF2">
    <property type="entry name" value="LYSOZYME"/>
    <property type="match status" value="1"/>
</dbReference>
<keyword evidence="4 6" id="KW-0326">Glycosidase</keyword>
<keyword evidence="8" id="KW-1185">Reference proteome</keyword>
<dbReference type="Pfam" id="PF19127">
    <property type="entry name" value="Choline_bind_3"/>
    <property type="match status" value="2"/>
</dbReference>
<feature type="repeat" description="Cell wall-binding" evidence="5">
    <location>
        <begin position="222"/>
        <end position="241"/>
    </location>
</feature>
<dbReference type="InterPro" id="IPR008270">
    <property type="entry name" value="Glyco_hydro_25_AS"/>
</dbReference>
<sequence length="344" mass="39520">MKNIKGIDISNNNGEINFNKVANDGVEYVYVKATEGTTFQDLTMEDFYTECKNNGLKVGAYHFLVGTSSPETQAANFYNKIKAYEWDLVPMMDIETNFEALSDYVIRFITTFNQLSPLKLGIYSYTSFLAYISDISTTIENMPFWEANYNNDPWNLPDNFFANRIGHQYTELGLINGVASKCDINVFTGAALISDQINPGVWLEDAPTGKWWYKHSDGSYTKSGWEKINGKWYVFDSDGWMIYDWKKDGINWYYMGNSEDGAMKTGWVLLENKWYYFNESGAMQTGWQKIDGEWYYLDHTGAMQTGWIHDDGKDYLMYSNGMMAHDCELYGYSFSSNGVATKLS</sequence>
<dbReference type="eggNOG" id="COG3757">
    <property type="taxonomic scope" value="Bacteria"/>
</dbReference>
<feature type="repeat" description="Cell wall-binding" evidence="5">
    <location>
        <begin position="264"/>
        <end position="283"/>
    </location>
</feature>
<dbReference type="GO" id="GO:0016998">
    <property type="term" value="P:cell wall macromolecule catabolic process"/>
    <property type="evidence" value="ECO:0007669"/>
    <property type="project" value="InterPro"/>
</dbReference>
<dbReference type="SUPFAM" id="SSF51445">
    <property type="entry name" value="(Trans)glycosidases"/>
    <property type="match status" value="1"/>
</dbReference>
<accession>M1MI51</accession>
<keyword evidence="3 6" id="KW-0378">Hydrolase</keyword>
<evidence type="ECO:0000256" key="4">
    <source>
        <dbReference type="ARBA" id="ARBA00023295"/>
    </source>
</evidence>
<dbReference type="EMBL" id="CP004121">
    <property type="protein sequence ID" value="AGF54571.1"/>
    <property type="molecule type" value="Genomic_DNA"/>
</dbReference>
<dbReference type="InterPro" id="IPR018077">
    <property type="entry name" value="Glyco_hydro_fam25_subgr"/>
</dbReference>
<dbReference type="PROSITE" id="PS51170">
    <property type="entry name" value="CW"/>
    <property type="match status" value="3"/>
</dbReference>
<dbReference type="HOGENOM" id="CLU_743366_0_0_9"/>
<dbReference type="InterPro" id="IPR018337">
    <property type="entry name" value="Cell_wall/Cho-bd_repeat"/>
</dbReference>
<dbReference type="CDD" id="cd06525">
    <property type="entry name" value="GH25_Lyc-like"/>
    <property type="match status" value="1"/>
</dbReference>
<dbReference type="GO" id="GO:0003796">
    <property type="term" value="F:lysozyme activity"/>
    <property type="evidence" value="ECO:0007669"/>
    <property type="project" value="UniProtKB-EC"/>
</dbReference>
<dbReference type="Proteomes" id="UP000011728">
    <property type="component" value="Chromosome"/>
</dbReference>